<evidence type="ECO:0000259" key="3">
    <source>
        <dbReference type="SMART" id="SM00853"/>
    </source>
</evidence>
<feature type="region of interest" description="Disordered" evidence="2">
    <location>
        <begin position="500"/>
        <end position="536"/>
    </location>
</feature>
<accession>A0A1L7XWB4</accession>
<evidence type="ECO:0000313" key="4">
    <source>
        <dbReference type="EMBL" id="CZR69341.1"/>
    </source>
</evidence>
<dbReference type="Gene3D" id="3.30.1540.20">
    <property type="entry name" value="MutL, C-terminal domain, dimerisation subdomain"/>
    <property type="match status" value="2"/>
</dbReference>
<dbReference type="Pfam" id="PF13589">
    <property type="entry name" value="HATPase_c_3"/>
    <property type="match status" value="1"/>
</dbReference>
<dbReference type="GO" id="GO:0006298">
    <property type="term" value="P:mismatch repair"/>
    <property type="evidence" value="ECO:0007669"/>
    <property type="project" value="InterPro"/>
</dbReference>
<keyword evidence="5" id="KW-1185">Reference proteome</keyword>
<dbReference type="SUPFAM" id="SSF55874">
    <property type="entry name" value="ATPase domain of HSP90 chaperone/DNA topoisomerase II/histidine kinase"/>
    <property type="match status" value="1"/>
</dbReference>
<dbReference type="STRING" id="576137.A0A1L7XWB4"/>
<dbReference type="InterPro" id="IPR042120">
    <property type="entry name" value="MutL_C_dimsub"/>
</dbReference>
<feature type="domain" description="MutL C-terminal dimerisation" evidence="3">
    <location>
        <begin position="713"/>
        <end position="910"/>
    </location>
</feature>
<dbReference type="AlphaFoldDB" id="A0A1L7XWB4"/>
<sequence length="978" mass="108705">MSIRPLPPEVIAQIKSSITITSLNGVICELVTNSLDAGSTKIDVRVDYSRGGCVVEDDGLGIEPSEFGENGGLGKTHHSSKLNSQTPIHGGRGTFLAALSAMALMSITSHHHLHRSHNTINMHKSEVVSRQIPAPPQQYLSHSNHGTRVTIRDLFGNMPVRVKQRAIAAEKQKGTNKDWEELRRDIVLLLVSWPRHVAITVRETEINQKLAIRLPVHSDEAGSNAEVEVSRVCSIIAQAVFISPNEKAFWVPVGISTPKLDIRGTISLQPSAVKHIQFISFGVHPVKNGEGQSTLHDEINRLFVNSSFGNEEDISDLDDAERARRAKDQRFKGDGYTNKELKGGKKGVDRWPMFYINIQQLDLQTVSRQIDPDGILDDTSNKLSTITELLQIMITQFLTLHHFRPKAGRGHRSKRRKEDSTSSLYKEFPSQATSSPKRLQIRKKPILKNAKPSFDPLGTNVELPSFRRASLKPESPFEGWSKIKSGATAPALEPKSRVAAGLEGASISRPSSAPPLRGTSSQHFTVEVPPQRPQTPLIAKNGTLLRKPFDDVTVTRPRPKVPSALVQPPETTRTVANDEDDLVQWVNPVTKVISMVNRRTGLTVPAKNEMRGGRLSTKLLSSSEPTAPAKTTSKTEKPTWISDMLQKWDNPVFSVVESTVPQVSLEGPDEHTQSILHGRHHHCSQIDIDRAFKESSAGVSGRVSKAALRNAEVISQVDRKFILVKVKTKPRYSISDHCDDGSILVLVDQHAADERIRIESLMEELCTLPKNGSALTDSPVLTILLNKPLIFEISLKEVQVLKAQLSYFAAWGILYKVASSMKSSDLVNETYHLSVRSLPPGIIERCRQDPRLLIELIRTEAWKAQEFGNTIAPSDRQQTWLQRTQCCPQGILDMLNSRACRSAIMFNDELSKVQCEKLVRKLADCMFPFQCAHGRPSLVPLVDVGTLKSSDADEELVVREQGSSDFWKSFKKWKGEQQ</sequence>
<name>A0A1L7XWB4_9HELO</name>
<organism evidence="4 5">
    <name type="scientific">Phialocephala subalpina</name>
    <dbReference type="NCBI Taxonomy" id="576137"/>
    <lineage>
        <taxon>Eukaryota</taxon>
        <taxon>Fungi</taxon>
        <taxon>Dikarya</taxon>
        <taxon>Ascomycota</taxon>
        <taxon>Pezizomycotina</taxon>
        <taxon>Leotiomycetes</taxon>
        <taxon>Helotiales</taxon>
        <taxon>Mollisiaceae</taxon>
        <taxon>Phialocephala</taxon>
        <taxon>Phialocephala fortinii species complex</taxon>
    </lineage>
</organism>
<dbReference type="PANTHER" id="PTHR10073:SF47">
    <property type="entry name" value="DNA MISMATCH REPAIR PROTEIN MLH3"/>
    <property type="match status" value="1"/>
</dbReference>
<feature type="region of interest" description="Disordered" evidence="2">
    <location>
        <begin position="405"/>
        <end position="461"/>
    </location>
</feature>
<dbReference type="Proteomes" id="UP000184330">
    <property type="component" value="Unassembled WGS sequence"/>
</dbReference>
<evidence type="ECO:0000256" key="1">
    <source>
        <dbReference type="ARBA" id="ARBA00006082"/>
    </source>
</evidence>
<evidence type="ECO:0000256" key="2">
    <source>
        <dbReference type="SAM" id="MobiDB-lite"/>
    </source>
</evidence>
<dbReference type="GO" id="GO:0005524">
    <property type="term" value="F:ATP binding"/>
    <property type="evidence" value="ECO:0007669"/>
    <property type="project" value="InterPro"/>
</dbReference>
<comment type="similarity">
    <text evidence="1">Belongs to the DNA mismatch repair MutL/HexB family.</text>
</comment>
<proteinExistence type="inferred from homology"/>
<dbReference type="InterPro" id="IPR037198">
    <property type="entry name" value="MutL_C_sf"/>
</dbReference>
<dbReference type="GO" id="GO:0140664">
    <property type="term" value="F:ATP-dependent DNA damage sensor activity"/>
    <property type="evidence" value="ECO:0007669"/>
    <property type="project" value="InterPro"/>
</dbReference>
<dbReference type="OrthoDB" id="429932at2759"/>
<dbReference type="GO" id="GO:0032300">
    <property type="term" value="C:mismatch repair complex"/>
    <property type="evidence" value="ECO:0007669"/>
    <property type="project" value="InterPro"/>
</dbReference>
<dbReference type="InterPro" id="IPR036890">
    <property type="entry name" value="HATPase_C_sf"/>
</dbReference>
<dbReference type="EMBL" id="FJOG01000069">
    <property type="protein sequence ID" value="CZR69341.1"/>
    <property type="molecule type" value="Genomic_DNA"/>
</dbReference>
<dbReference type="InterPro" id="IPR014790">
    <property type="entry name" value="MutL_C"/>
</dbReference>
<dbReference type="InterPro" id="IPR038973">
    <property type="entry name" value="MutL/Mlh/Pms-like"/>
</dbReference>
<evidence type="ECO:0000313" key="5">
    <source>
        <dbReference type="Proteomes" id="UP000184330"/>
    </source>
</evidence>
<reference evidence="4 5" key="1">
    <citation type="submission" date="2016-03" db="EMBL/GenBank/DDBJ databases">
        <authorList>
            <person name="Ploux O."/>
        </authorList>
    </citation>
    <scope>NUCLEOTIDE SEQUENCE [LARGE SCALE GENOMIC DNA]</scope>
    <source>
        <strain evidence="4 5">UAMH 11012</strain>
    </source>
</reference>
<gene>
    <name evidence="4" type="ORF">PAC_19241</name>
</gene>
<protein>
    <submittedName>
        <fullName evidence="4">Related to dna mismatch repair homologue (Hpms2)</fullName>
    </submittedName>
</protein>
<dbReference type="GO" id="GO:0016887">
    <property type="term" value="F:ATP hydrolysis activity"/>
    <property type="evidence" value="ECO:0007669"/>
    <property type="project" value="InterPro"/>
</dbReference>
<feature type="compositionally biased region" description="Basic residues" evidence="2">
    <location>
        <begin position="405"/>
        <end position="415"/>
    </location>
</feature>
<dbReference type="Gene3D" id="3.30.565.10">
    <property type="entry name" value="Histidine kinase-like ATPase, C-terminal domain"/>
    <property type="match status" value="1"/>
</dbReference>
<dbReference type="PANTHER" id="PTHR10073">
    <property type="entry name" value="DNA MISMATCH REPAIR PROTEIN MLH, PMS, MUTL"/>
    <property type="match status" value="1"/>
</dbReference>
<dbReference type="SUPFAM" id="SSF118116">
    <property type="entry name" value="DNA mismatch repair protein MutL"/>
    <property type="match status" value="1"/>
</dbReference>
<dbReference type="SMART" id="SM00853">
    <property type="entry name" value="MutL_C"/>
    <property type="match status" value="1"/>
</dbReference>